<keyword evidence="2" id="KW-1185">Reference proteome</keyword>
<evidence type="ECO:0000313" key="1">
    <source>
        <dbReference type="EMBL" id="PST83520.1"/>
    </source>
</evidence>
<reference evidence="1 2" key="1">
    <citation type="submission" date="2018-03" db="EMBL/GenBank/DDBJ databases">
        <authorList>
            <person name="Keele B.F."/>
        </authorList>
    </citation>
    <scope>NUCLEOTIDE SEQUENCE [LARGE SCALE GENOMIC DNA]</scope>
    <source>
        <strain evidence="1 2">YL28-9</strain>
    </source>
</reference>
<gene>
    <name evidence="1" type="ORF">C7T94_13280</name>
</gene>
<name>A0A2T3HM56_9SPHI</name>
<organism evidence="1 2">
    <name type="scientific">Pedobacter yulinensis</name>
    <dbReference type="NCBI Taxonomy" id="2126353"/>
    <lineage>
        <taxon>Bacteria</taxon>
        <taxon>Pseudomonadati</taxon>
        <taxon>Bacteroidota</taxon>
        <taxon>Sphingobacteriia</taxon>
        <taxon>Sphingobacteriales</taxon>
        <taxon>Sphingobacteriaceae</taxon>
        <taxon>Pedobacter</taxon>
    </lineage>
</organism>
<dbReference type="InterPro" id="IPR038396">
    <property type="entry name" value="SpoIIAA-like_sf"/>
</dbReference>
<dbReference type="InterPro" id="IPR021866">
    <property type="entry name" value="SpoIIAA-like"/>
</dbReference>
<dbReference type="SUPFAM" id="SSF52091">
    <property type="entry name" value="SpoIIaa-like"/>
    <property type="match status" value="1"/>
</dbReference>
<dbReference type="OrthoDB" id="555504at2"/>
<proteinExistence type="predicted"/>
<dbReference type="AlphaFoldDB" id="A0A2T3HM56"/>
<dbReference type="Pfam" id="PF11964">
    <property type="entry name" value="SpoIIAA-like"/>
    <property type="match status" value="1"/>
</dbReference>
<dbReference type="EMBL" id="PYLS01000005">
    <property type="protein sequence ID" value="PST83520.1"/>
    <property type="molecule type" value="Genomic_DNA"/>
</dbReference>
<accession>A0A2T3HM56</accession>
<evidence type="ECO:0000313" key="2">
    <source>
        <dbReference type="Proteomes" id="UP000240912"/>
    </source>
</evidence>
<sequence length="124" mass="13963">MLKPIENLPSHVVGVRASGEVTETDLKEVLLPALDALVQSQDEIYYLLVLDTTVQNFTAGAWIQDMVAGLRHFTKWKKMAIVTPQESVETFTNYFSYISPGEARGFKKDELDQAIAWVSTKNEK</sequence>
<protein>
    <submittedName>
        <fullName evidence="1">STAS/SEC14 domain-containing protein</fullName>
    </submittedName>
</protein>
<comment type="caution">
    <text evidence="1">The sequence shown here is derived from an EMBL/GenBank/DDBJ whole genome shotgun (WGS) entry which is preliminary data.</text>
</comment>
<dbReference type="InterPro" id="IPR036513">
    <property type="entry name" value="STAS_dom_sf"/>
</dbReference>
<dbReference type="Proteomes" id="UP000240912">
    <property type="component" value="Unassembled WGS sequence"/>
</dbReference>
<dbReference type="RefSeq" id="WP_107215781.1">
    <property type="nucleotide sequence ID" value="NZ_KZ686269.1"/>
</dbReference>
<dbReference type="Gene3D" id="3.40.50.10600">
    <property type="entry name" value="SpoIIaa-like domains"/>
    <property type="match status" value="1"/>
</dbReference>